<evidence type="ECO:0008006" key="3">
    <source>
        <dbReference type="Google" id="ProtNLM"/>
    </source>
</evidence>
<dbReference type="RefSeq" id="WP_182512516.1">
    <property type="nucleotide sequence ID" value="NZ_JACJIQ010000005.1"/>
</dbReference>
<protein>
    <recommendedName>
        <fullName evidence="3">Lipoprotein</fullName>
    </recommendedName>
</protein>
<dbReference type="EMBL" id="JACJIQ010000005">
    <property type="protein sequence ID" value="MBA9076773.1"/>
    <property type="molecule type" value="Genomic_DNA"/>
</dbReference>
<accession>A0A839GGR7</accession>
<dbReference type="Proteomes" id="UP000563094">
    <property type="component" value="Unassembled WGS sequence"/>
</dbReference>
<sequence length="300" mass="34377">MNRHIYLSVISSIYIFLLSCSSKQQPNESPNTFQENTSFPNGLDSISPQETVRWTTDLKFDSESEMVIPPEVAPFIPKPYKVLSFEKGDLNNDKLDDYIIVLANPKDFKEELYRDSEDTQVPTLFLLRQSNGILQLRHKSDVLFRPAHINGGTSANISIDEGGTGFTVQYRFQHVYASGMWSEKNAHFTYNRKRGDWILDTVAIAGGANSSTYQMEQLYIRKAEEIGDTAFLKHVEENGFPYSSDVLESFTVMDSVNEVEMPNGGEEDYRIYTKKHFGHITLSKFKGEDWLYSLQEKYKP</sequence>
<gene>
    <name evidence="1" type="ORF">FHS90_001481</name>
</gene>
<proteinExistence type="predicted"/>
<evidence type="ECO:0000313" key="2">
    <source>
        <dbReference type="Proteomes" id="UP000563094"/>
    </source>
</evidence>
<name>A0A839GGR7_9BACT</name>
<keyword evidence="2" id="KW-1185">Reference proteome</keyword>
<dbReference type="PROSITE" id="PS51257">
    <property type="entry name" value="PROKAR_LIPOPROTEIN"/>
    <property type="match status" value="1"/>
</dbReference>
<organism evidence="1 2">
    <name type="scientific">Rufibacter quisquiliarum</name>
    <dbReference type="NCBI Taxonomy" id="1549639"/>
    <lineage>
        <taxon>Bacteria</taxon>
        <taxon>Pseudomonadati</taxon>
        <taxon>Bacteroidota</taxon>
        <taxon>Cytophagia</taxon>
        <taxon>Cytophagales</taxon>
        <taxon>Hymenobacteraceae</taxon>
        <taxon>Rufibacter</taxon>
    </lineage>
</organism>
<evidence type="ECO:0000313" key="1">
    <source>
        <dbReference type="EMBL" id="MBA9076773.1"/>
    </source>
</evidence>
<comment type="caution">
    <text evidence="1">The sequence shown here is derived from an EMBL/GenBank/DDBJ whole genome shotgun (WGS) entry which is preliminary data.</text>
</comment>
<dbReference type="AlphaFoldDB" id="A0A839GGR7"/>
<reference evidence="1 2" key="1">
    <citation type="submission" date="2020-08" db="EMBL/GenBank/DDBJ databases">
        <title>Genomic Encyclopedia of Type Strains, Phase IV (KMG-IV): sequencing the most valuable type-strain genomes for metagenomic binning, comparative biology and taxonomic classification.</title>
        <authorList>
            <person name="Goeker M."/>
        </authorList>
    </citation>
    <scope>NUCLEOTIDE SEQUENCE [LARGE SCALE GENOMIC DNA]</scope>
    <source>
        <strain evidence="1 2">DSM 29854</strain>
    </source>
</reference>